<organism evidence="3 4">
    <name type="scientific">Kluyvera intermedia</name>
    <name type="common">Enterobacter intermedius</name>
    <dbReference type="NCBI Taxonomy" id="61648"/>
    <lineage>
        <taxon>Bacteria</taxon>
        <taxon>Pseudomonadati</taxon>
        <taxon>Pseudomonadota</taxon>
        <taxon>Gammaproteobacteria</taxon>
        <taxon>Enterobacterales</taxon>
        <taxon>Enterobacteriaceae</taxon>
        <taxon>Kluyvera</taxon>
    </lineage>
</organism>
<sequence>MSTIIQLLDRPIAYNPAFAKLKVGKVKAGPVAAVFLSQMVYWHNRMDGGWVYKTQAHIKSETALTRDEQETARKRLIALGVLEEDLRGVPATMHYRINAERLEALLVETTKPAKKVSQDKTRMRSIQNVETPQSGLVQSRKQECGNTANKNVEAPQTRMVELHEQASGNPTNFHTGDYTENTQEITQDIKPSCPVAAQPDSVVVEEPDPEVLITDQAIQVLNHLNTVAGSRFQKSKTSLENIRARLREGHTVEDMILMVDYKHVHWEGTTQYDYMQPTTLFRPTKFEGYLHSAVRWNAKGRPARETWDSHRKPKNDAAFKATHEQVDYSLPDNAGFRT</sequence>
<protein>
    <recommendedName>
        <fullName evidence="2">Phage conserved hypothetical protein C-terminal domain-containing protein</fullName>
    </recommendedName>
</protein>
<dbReference type="InterPro" id="IPR011741">
    <property type="entry name" value="Phg_2220_C"/>
</dbReference>
<feature type="domain" description="Phage conserved hypothetical protein C-terminal" evidence="2">
    <location>
        <begin position="220"/>
        <end position="290"/>
    </location>
</feature>
<comment type="caution">
    <text evidence="3">The sequence shown here is derived from an EMBL/GenBank/DDBJ whole genome shotgun (WGS) entry which is preliminary data.</text>
</comment>
<keyword evidence="4" id="KW-1185">Reference proteome</keyword>
<evidence type="ECO:0000259" key="2">
    <source>
        <dbReference type="Pfam" id="PF09524"/>
    </source>
</evidence>
<evidence type="ECO:0000313" key="4">
    <source>
        <dbReference type="Proteomes" id="UP000192521"/>
    </source>
</evidence>
<accession>A0ABX3U7R2</accession>
<reference evidence="3 4" key="1">
    <citation type="submission" date="2017-02" db="EMBL/GenBank/DDBJ databases">
        <title>Draft genome sequence of a Kluyvera intermedia isolate from a patient with a pancreatic abscess.</title>
        <authorList>
            <person name="Thele R."/>
        </authorList>
    </citation>
    <scope>NUCLEOTIDE SEQUENCE [LARGE SCALE GENOMIC DNA]</scope>
    <source>
        <strain evidence="3 4">FOSA7093</strain>
    </source>
</reference>
<proteinExistence type="predicted"/>
<evidence type="ECO:0000313" key="3">
    <source>
        <dbReference type="EMBL" id="ORJ47569.1"/>
    </source>
</evidence>
<dbReference type="RefSeq" id="WP_085007677.1">
    <property type="nucleotide sequence ID" value="NZ_MWPR01000070.1"/>
</dbReference>
<feature type="compositionally biased region" description="Polar residues" evidence="1">
    <location>
        <begin position="124"/>
        <end position="139"/>
    </location>
</feature>
<feature type="region of interest" description="Disordered" evidence="1">
    <location>
        <begin position="115"/>
        <end position="139"/>
    </location>
</feature>
<evidence type="ECO:0000256" key="1">
    <source>
        <dbReference type="SAM" id="MobiDB-lite"/>
    </source>
</evidence>
<dbReference type="Pfam" id="PF09524">
    <property type="entry name" value="Phg_2220_C"/>
    <property type="match status" value="1"/>
</dbReference>
<gene>
    <name evidence="3" type="ORF">B2M27_25315</name>
</gene>
<dbReference type="Proteomes" id="UP000192521">
    <property type="component" value="Unassembled WGS sequence"/>
</dbReference>
<name>A0ABX3U7R2_KLUIN</name>
<dbReference type="EMBL" id="MWPR01000070">
    <property type="protein sequence ID" value="ORJ47569.1"/>
    <property type="molecule type" value="Genomic_DNA"/>
</dbReference>